<dbReference type="OrthoDB" id="1720422at2759"/>
<dbReference type="Proteomes" id="UP000824998">
    <property type="component" value="Unassembled WGS sequence"/>
</dbReference>
<accession>A0A9P7Y8I8</accession>
<organism evidence="1 2">
    <name type="scientific">Amylocarpus encephaloides</name>
    <dbReference type="NCBI Taxonomy" id="45428"/>
    <lineage>
        <taxon>Eukaryota</taxon>
        <taxon>Fungi</taxon>
        <taxon>Dikarya</taxon>
        <taxon>Ascomycota</taxon>
        <taxon>Pezizomycotina</taxon>
        <taxon>Leotiomycetes</taxon>
        <taxon>Helotiales</taxon>
        <taxon>Helotiales incertae sedis</taxon>
        <taxon>Amylocarpus</taxon>
    </lineage>
</organism>
<dbReference type="EMBL" id="MU251873">
    <property type="protein sequence ID" value="KAG9228716.1"/>
    <property type="molecule type" value="Genomic_DNA"/>
</dbReference>
<comment type="caution">
    <text evidence="1">The sequence shown here is derived from an EMBL/GenBank/DDBJ whole genome shotgun (WGS) entry which is preliminary data.</text>
</comment>
<evidence type="ECO:0000313" key="1">
    <source>
        <dbReference type="EMBL" id="KAG9228716.1"/>
    </source>
</evidence>
<sequence length="430" mass="48888">MAWENMPAEVQILILDQHFQDAVLRSLYKTTEVRADDEWQIIDLSLALLVRTLFEHPEYVKYIKNICSGLLALLRRLRDHSLRSFSWNLGTCVPSELLGISGHLLMTQKQLESLSLITDPWCQLNNGIKQTTRNTPRLAGFTSLRSISWRGIHLRSDFLALQGALQVNSKHLEALELDLVKWTSAELYYNYKTWNRDKLQHFLAYEILLLGTRGQGVRFPSLKALSFSGVSCHIAAPDIATALNFSELRSLKLNRCPHTCQLLEAVLQAGHPIRLTYLELVIEEDTSAPSDSLLRFLASFRGLTVFHLLTHDNQNSSFSALAKDTLTLLHIRRTGTDRRSIEARELHNFADWAFGPHGVPRLQVLEYGDFSYGDRYAHQNTILQRRSSSALSATNCTTQVEETNFEVVKCDGWSRIDSMAAYLELANNET</sequence>
<dbReference type="InterPro" id="IPR032675">
    <property type="entry name" value="LRR_dom_sf"/>
</dbReference>
<keyword evidence="2" id="KW-1185">Reference proteome</keyword>
<dbReference type="Gene3D" id="3.80.10.10">
    <property type="entry name" value="Ribonuclease Inhibitor"/>
    <property type="match status" value="1"/>
</dbReference>
<name>A0A9P7Y8I8_9HELO</name>
<dbReference type="AlphaFoldDB" id="A0A9P7Y8I8"/>
<proteinExistence type="predicted"/>
<evidence type="ECO:0000313" key="2">
    <source>
        <dbReference type="Proteomes" id="UP000824998"/>
    </source>
</evidence>
<gene>
    <name evidence="1" type="ORF">BJ875DRAFT_547533</name>
</gene>
<reference evidence="1" key="1">
    <citation type="journal article" date="2021" name="IMA Fungus">
        <title>Genomic characterization of three marine fungi, including Emericellopsis atlantica sp. nov. with signatures of a generalist lifestyle and marine biomass degradation.</title>
        <authorList>
            <person name="Hagestad O.C."/>
            <person name="Hou L."/>
            <person name="Andersen J.H."/>
            <person name="Hansen E.H."/>
            <person name="Altermark B."/>
            <person name="Li C."/>
            <person name="Kuhnert E."/>
            <person name="Cox R.J."/>
            <person name="Crous P.W."/>
            <person name="Spatafora J.W."/>
            <person name="Lail K."/>
            <person name="Amirebrahimi M."/>
            <person name="Lipzen A."/>
            <person name="Pangilinan J."/>
            <person name="Andreopoulos W."/>
            <person name="Hayes R.D."/>
            <person name="Ng V."/>
            <person name="Grigoriev I.V."/>
            <person name="Jackson S.A."/>
            <person name="Sutton T.D.S."/>
            <person name="Dobson A.D.W."/>
            <person name="Rama T."/>
        </authorList>
    </citation>
    <scope>NUCLEOTIDE SEQUENCE</scope>
    <source>
        <strain evidence="1">TRa018bII</strain>
    </source>
</reference>
<protein>
    <submittedName>
        <fullName evidence="1">Uncharacterized protein</fullName>
    </submittedName>
</protein>